<dbReference type="Pfam" id="PF04539">
    <property type="entry name" value="Sigma70_r3"/>
    <property type="match status" value="1"/>
</dbReference>
<dbReference type="PANTHER" id="PTHR30603">
    <property type="entry name" value="RNA POLYMERASE SIGMA FACTOR RPO"/>
    <property type="match status" value="1"/>
</dbReference>
<gene>
    <name evidence="7" type="ORF">Cni_G07693</name>
</gene>
<dbReference type="GO" id="GO:0003677">
    <property type="term" value="F:DNA binding"/>
    <property type="evidence" value="ECO:0007669"/>
    <property type="project" value="UniProtKB-KW"/>
</dbReference>
<feature type="domain" description="RNA polymerase sigma-70" evidence="6">
    <location>
        <begin position="510"/>
        <end position="536"/>
    </location>
</feature>
<dbReference type="PRINTS" id="PR00046">
    <property type="entry name" value="SIGMA70FCT"/>
</dbReference>
<dbReference type="SUPFAM" id="SSF88946">
    <property type="entry name" value="Sigma2 domain of RNA polymerase sigma factors"/>
    <property type="match status" value="1"/>
</dbReference>
<evidence type="ECO:0000313" key="7">
    <source>
        <dbReference type="EMBL" id="WOK98981.1"/>
    </source>
</evidence>
<dbReference type="InterPro" id="IPR007624">
    <property type="entry name" value="RNA_pol_sigma70_r3"/>
</dbReference>
<dbReference type="PANTHER" id="PTHR30603:SF45">
    <property type="entry name" value="RNA POLYMERASE SIGMA FACTOR SIGF, CHLOROPLASTIC"/>
    <property type="match status" value="1"/>
</dbReference>
<evidence type="ECO:0000256" key="4">
    <source>
        <dbReference type="ARBA" id="ARBA00023125"/>
    </source>
</evidence>
<keyword evidence="5" id="KW-0804">Transcription</keyword>
<sequence length="553" mass="64390">MATGTRFLHPSLPPKQTRTCLKNSSCPVAMLHDQAIRTVCFVPAATMVHPSAESVISKDRDDVCKTNSFKTEENSTEQANVRIALAEEYDFDQYQRQFEKQMLYHLDSWYRFPSFYSEEKSLLVMPIEQVENASSSEDKTMQPACCPNFVKPMDALVLAMKAETESREAALLPKKSNLLGEEFDECHTPISTKGIIIRSKRLLERQSKKRKVPKNLKNYVYKSTRLPSRISKKIDKTLDSNDPLRLFLRDPETKQLLTVKEEQELFTQVQDLMRLEEVQQKFQVQFNREPTLTEWAEAVGMSCQTLHSCLSAGRRSREKMIYANFRLVVHLARQYEGRGLELQDLLQEGSRGLMKSFEKFKPKAGCKFSTYAYWWIRQFIRKAIFRNSRLIRLTDTVFAFLKEIKYARRLCIQDGHLPTNEEIAERVGITAKKLEKLLLVSRDPVSIHQRIWQDITFQEITPDPAVDNQELIIAKKLMRQHLDCLLKNLKPRERQIIQYRFGIFDNKPKTLTDIGKIYGLSKERVRQLESRALSKLKEFLTSEGLEVYQELLV</sequence>
<dbReference type="PROSITE" id="PS00716">
    <property type="entry name" value="SIGMA70_2"/>
    <property type="match status" value="1"/>
</dbReference>
<dbReference type="InterPro" id="IPR000943">
    <property type="entry name" value="RNA_pol_sigma70"/>
</dbReference>
<proteinExistence type="inferred from homology"/>
<accession>A0AAQ3K2K6</accession>
<evidence type="ECO:0000256" key="5">
    <source>
        <dbReference type="ARBA" id="ARBA00023163"/>
    </source>
</evidence>
<dbReference type="Gene3D" id="1.20.120.1810">
    <property type="match status" value="1"/>
</dbReference>
<dbReference type="Pfam" id="PF04545">
    <property type="entry name" value="Sigma70_r4"/>
    <property type="match status" value="1"/>
</dbReference>
<organism evidence="7 8">
    <name type="scientific">Canna indica</name>
    <name type="common">Indian-shot</name>
    <dbReference type="NCBI Taxonomy" id="4628"/>
    <lineage>
        <taxon>Eukaryota</taxon>
        <taxon>Viridiplantae</taxon>
        <taxon>Streptophyta</taxon>
        <taxon>Embryophyta</taxon>
        <taxon>Tracheophyta</taxon>
        <taxon>Spermatophyta</taxon>
        <taxon>Magnoliopsida</taxon>
        <taxon>Liliopsida</taxon>
        <taxon>Zingiberales</taxon>
        <taxon>Cannaceae</taxon>
        <taxon>Canna</taxon>
    </lineage>
</organism>
<evidence type="ECO:0000256" key="3">
    <source>
        <dbReference type="ARBA" id="ARBA00023082"/>
    </source>
</evidence>
<dbReference type="InterPro" id="IPR050239">
    <property type="entry name" value="Sigma-70_RNA_pol_init_factors"/>
</dbReference>
<keyword evidence="8" id="KW-1185">Reference proteome</keyword>
<dbReference type="InterPro" id="IPR013324">
    <property type="entry name" value="RNA_pol_sigma_r3/r4-like"/>
</dbReference>
<dbReference type="InterPro" id="IPR036388">
    <property type="entry name" value="WH-like_DNA-bd_sf"/>
</dbReference>
<dbReference type="CDD" id="cd06171">
    <property type="entry name" value="Sigma70_r4"/>
    <property type="match status" value="1"/>
</dbReference>
<evidence type="ECO:0000256" key="1">
    <source>
        <dbReference type="ARBA" id="ARBA00007788"/>
    </source>
</evidence>
<name>A0AAQ3K2K6_9LILI</name>
<dbReference type="InterPro" id="IPR013325">
    <property type="entry name" value="RNA_pol_sigma_r2"/>
</dbReference>
<dbReference type="GO" id="GO:0006352">
    <property type="term" value="P:DNA-templated transcription initiation"/>
    <property type="evidence" value="ECO:0007669"/>
    <property type="project" value="InterPro"/>
</dbReference>
<keyword evidence="4" id="KW-0238">DNA-binding</keyword>
<dbReference type="InterPro" id="IPR007627">
    <property type="entry name" value="RNA_pol_sigma70_r2"/>
</dbReference>
<dbReference type="GO" id="GO:0016987">
    <property type="term" value="F:sigma factor activity"/>
    <property type="evidence" value="ECO:0007669"/>
    <property type="project" value="UniProtKB-KW"/>
</dbReference>
<dbReference type="AlphaFoldDB" id="A0AAQ3K2K6"/>
<dbReference type="SUPFAM" id="SSF88659">
    <property type="entry name" value="Sigma3 and sigma4 domains of RNA polymerase sigma factors"/>
    <property type="match status" value="2"/>
</dbReference>
<keyword evidence="2" id="KW-0805">Transcription regulation</keyword>
<reference evidence="7 8" key="1">
    <citation type="submission" date="2023-10" db="EMBL/GenBank/DDBJ databases">
        <title>Chromosome-scale genome assembly provides insights into flower coloration mechanisms of Canna indica.</title>
        <authorList>
            <person name="Li C."/>
        </authorList>
    </citation>
    <scope>NUCLEOTIDE SEQUENCE [LARGE SCALE GENOMIC DNA]</scope>
    <source>
        <tissue evidence="7">Flower</tissue>
    </source>
</reference>
<dbReference type="Proteomes" id="UP001327560">
    <property type="component" value="Chromosome 2"/>
</dbReference>
<dbReference type="InterPro" id="IPR007630">
    <property type="entry name" value="RNA_pol_sigma70_r4"/>
</dbReference>
<dbReference type="NCBIfam" id="TIGR02937">
    <property type="entry name" value="sigma70-ECF"/>
    <property type="match status" value="1"/>
</dbReference>
<dbReference type="InterPro" id="IPR014284">
    <property type="entry name" value="RNA_pol_sigma-70_dom"/>
</dbReference>
<evidence type="ECO:0000313" key="8">
    <source>
        <dbReference type="Proteomes" id="UP001327560"/>
    </source>
</evidence>
<dbReference type="EMBL" id="CP136891">
    <property type="protein sequence ID" value="WOK98981.1"/>
    <property type="molecule type" value="Genomic_DNA"/>
</dbReference>
<dbReference type="Pfam" id="PF04542">
    <property type="entry name" value="Sigma70_r2"/>
    <property type="match status" value="1"/>
</dbReference>
<evidence type="ECO:0000259" key="6">
    <source>
        <dbReference type="PROSITE" id="PS00716"/>
    </source>
</evidence>
<evidence type="ECO:0000256" key="2">
    <source>
        <dbReference type="ARBA" id="ARBA00023015"/>
    </source>
</evidence>
<keyword evidence="3" id="KW-0731">Sigma factor</keyword>
<protein>
    <submittedName>
        <fullName evidence="7">RNA polymerase sigma factor sigF, chloroplastic</fullName>
    </submittedName>
</protein>
<comment type="similarity">
    <text evidence="1">Belongs to the sigma-70 factor family.</text>
</comment>
<dbReference type="Gene3D" id="1.10.10.10">
    <property type="entry name" value="Winged helix-like DNA-binding domain superfamily/Winged helix DNA-binding domain"/>
    <property type="match status" value="2"/>
</dbReference>